<dbReference type="Proteomes" id="UP000005974">
    <property type="component" value="Unassembled WGS sequence"/>
</dbReference>
<accession>I9QHG6</accession>
<proteinExistence type="predicted"/>
<name>I9QHG6_9BACT</name>
<dbReference type="PATRIC" id="fig|997876.3.peg.4084"/>
<evidence type="ECO:0000313" key="2">
    <source>
        <dbReference type="Proteomes" id="UP000005974"/>
    </source>
</evidence>
<organism evidence="1 2">
    <name type="scientific">Phocaeicola dorei CL02T12C06</name>
    <dbReference type="NCBI Taxonomy" id="997876"/>
    <lineage>
        <taxon>Bacteria</taxon>
        <taxon>Pseudomonadati</taxon>
        <taxon>Bacteroidota</taxon>
        <taxon>Bacteroidia</taxon>
        <taxon>Bacteroidales</taxon>
        <taxon>Bacteroidaceae</taxon>
        <taxon>Phocaeicola</taxon>
    </lineage>
</organism>
<protein>
    <submittedName>
        <fullName evidence="1">Uncharacterized protein</fullName>
    </submittedName>
</protein>
<evidence type="ECO:0000313" key="1">
    <source>
        <dbReference type="EMBL" id="EIY28911.1"/>
    </source>
</evidence>
<comment type="caution">
    <text evidence="1">The sequence shown here is derived from an EMBL/GenBank/DDBJ whole genome shotgun (WGS) entry which is preliminary data.</text>
</comment>
<keyword evidence="2" id="KW-1185">Reference proteome</keyword>
<dbReference type="OrthoDB" id="1077407at2"/>
<dbReference type="HOGENOM" id="CLU_100488_0_0_10"/>
<dbReference type="EMBL" id="AGXJ01000074">
    <property type="protein sequence ID" value="EIY28911.1"/>
    <property type="molecule type" value="Genomic_DNA"/>
</dbReference>
<dbReference type="AlphaFoldDB" id="I9QHG6"/>
<reference evidence="1 2" key="1">
    <citation type="submission" date="2012-02" db="EMBL/GenBank/DDBJ databases">
        <title>The Genome Sequence of Bacteroides dorei CL02T12C06.</title>
        <authorList>
            <consortium name="The Broad Institute Genome Sequencing Platform"/>
            <person name="Earl A."/>
            <person name="Ward D."/>
            <person name="Feldgarden M."/>
            <person name="Gevers D."/>
            <person name="Zitomersky N.L."/>
            <person name="Coyne M.J."/>
            <person name="Comstock L.E."/>
            <person name="Young S.K."/>
            <person name="Zeng Q."/>
            <person name="Gargeya S."/>
            <person name="Fitzgerald M."/>
            <person name="Haas B."/>
            <person name="Abouelleil A."/>
            <person name="Alvarado L."/>
            <person name="Arachchi H.M."/>
            <person name="Berlin A."/>
            <person name="Chapman S.B."/>
            <person name="Gearin G."/>
            <person name="Goldberg J."/>
            <person name="Griggs A."/>
            <person name="Gujja S."/>
            <person name="Hansen M."/>
            <person name="Heiman D."/>
            <person name="Howarth C."/>
            <person name="Larimer J."/>
            <person name="Lui A."/>
            <person name="MacDonald P.J.P."/>
            <person name="McCowen C."/>
            <person name="Montmayeur A."/>
            <person name="Murphy C."/>
            <person name="Neiman D."/>
            <person name="Pearson M."/>
            <person name="Priest M."/>
            <person name="Roberts A."/>
            <person name="Saif S."/>
            <person name="Shea T."/>
            <person name="Sisk P."/>
            <person name="Stolte C."/>
            <person name="Sykes S."/>
            <person name="Wortman J."/>
            <person name="Nusbaum C."/>
            <person name="Birren B."/>
        </authorList>
    </citation>
    <scope>NUCLEOTIDE SEQUENCE [LARGE SCALE GENOMIC DNA]</scope>
    <source>
        <strain evidence="1 2">CL02T12C06</strain>
    </source>
</reference>
<gene>
    <name evidence="1" type="ORF">HMPREF1064_03911</name>
</gene>
<sequence length="183" mass="20204">MCKNKQTIHYCTILSAEQWDFLLDGRFSGIRQECLHRLMTDAVRTKTAYKIKGIEIVLEVGQAAASDVEMAEYLGCNRKTVGKLIDSLNRLGMLTTRTNNRTSIHALHFLTGWYVNGVLITNPHYVRPSATAKGQTGDVRTPLSNDLPLESVQGIAPGDSQSGVRDADSTTALFPSLQDKYTT</sequence>